<accession>A0A1J5QRY7</accession>
<sequence>MARSVLSAPQFQNEAEAFAYVEARLWPNGPVCPHCGETERVGRLNGKTTRAGLCKCYACKKPFTVRMGTIFESSHLPLHLWLQVIHLFCASKKGISTRQIQRMLNCSMKTAWFLGHRIREAMASSDLSPLGGSGVSVEVDETYISKSPKTRRKPHERTNTQILSLVERGGKLRSVFLDHKTIRNALNEHLDKESRLITDGHKAYVKYMPLGQHETVDHSRGEYVRGDVHVNTLEGFFSVFKRGLVGVYQHMDKKHLQRYLAEFDFRQNTREKLGITDTMRADIALQGVVGKRLTYQTTGV</sequence>
<name>A0A1J5QRY7_9ZZZZ</name>
<dbReference type="EMBL" id="MLJW01001353">
    <property type="protein sequence ID" value="OIQ78693.1"/>
    <property type="molecule type" value="Genomic_DNA"/>
</dbReference>
<gene>
    <name evidence="2" type="ORF">GALL_395920</name>
</gene>
<dbReference type="InterPro" id="IPR053164">
    <property type="entry name" value="IS1016-like_transposase"/>
</dbReference>
<dbReference type="Pfam" id="PF12760">
    <property type="entry name" value="Zn_ribbon_IS1595"/>
    <property type="match status" value="1"/>
</dbReference>
<evidence type="ECO:0000259" key="1">
    <source>
        <dbReference type="SMART" id="SM01126"/>
    </source>
</evidence>
<protein>
    <submittedName>
        <fullName evidence="2">ISXO2-like transposase domain protein</fullName>
    </submittedName>
</protein>
<comment type="caution">
    <text evidence="2">The sequence shown here is derived from an EMBL/GenBank/DDBJ whole genome shotgun (WGS) entry which is preliminary data.</text>
</comment>
<evidence type="ECO:0000313" key="2">
    <source>
        <dbReference type="EMBL" id="OIQ78693.1"/>
    </source>
</evidence>
<proteinExistence type="predicted"/>
<dbReference type="InterPro" id="IPR024445">
    <property type="entry name" value="Tnp_ISXO2-like"/>
</dbReference>
<dbReference type="InterPro" id="IPR024442">
    <property type="entry name" value="Transposase_Zn_ribbon"/>
</dbReference>
<dbReference type="NCBIfam" id="NF033547">
    <property type="entry name" value="transpos_IS1595"/>
    <property type="match status" value="1"/>
</dbReference>
<feature type="domain" description="ISXO2-like transposase" evidence="1">
    <location>
        <begin position="129"/>
        <end position="268"/>
    </location>
</feature>
<dbReference type="AlphaFoldDB" id="A0A1J5QRY7"/>
<dbReference type="Pfam" id="PF12762">
    <property type="entry name" value="DDE_Tnp_IS1595"/>
    <property type="match status" value="1"/>
</dbReference>
<dbReference type="PANTHER" id="PTHR47163:SF2">
    <property type="entry name" value="SI:DKEY-17M8.2"/>
    <property type="match status" value="1"/>
</dbReference>
<organism evidence="2">
    <name type="scientific">mine drainage metagenome</name>
    <dbReference type="NCBI Taxonomy" id="410659"/>
    <lineage>
        <taxon>unclassified sequences</taxon>
        <taxon>metagenomes</taxon>
        <taxon>ecological metagenomes</taxon>
    </lineage>
</organism>
<dbReference type="PANTHER" id="PTHR47163">
    <property type="entry name" value="DDE_TNP_IS1595 DOMAIN-CONTAINING PROTEIN"/>
    <property type="match status" value="1"/>
</dbReference>
<dbReference type="SMART" id="SM01126">
    <property type="entry name" value="DDE_Tnp_IS1595"/>
    <property type="match status" value="1"/>
</dbReference>
<reference evidence="2" key="1">
    <citation type="submission" date="2016-10" db="EMBL/GenBank/DDBJ databases">
        <title>Sequence of Gallionella enrichment culture.</title>
        <authorList>
            <person name="Poehlein A."/>
            <person name="Muehling M."/>
            <person name="Daniel R."/>
        </authorList>
    </citation>
    <scope>NUCLEOTIDE SEQUENCE</scope>
</reference>